<evidence type="ECO:0000256" key="7">
    <source>
        <dbReference type="SAM" id="Phobius"/>
    </source>
</evidence>
<dbReference type="PANTHER" id="PTHR33567:SF3">
    <property type="entry name" value="CHROMATE ION TRANSPORTER (EUROFUNG)"/>
    <property type="match status" value="1"/>
</dbReference>
<dbReference type="STRING" id="1075417.SAMN05421823_108146"/>
<gene>
    <name evidence="8" type="ORF">SAMN05421823_108146</name>
</gene>
<feature type="transmembrane region" description="Helical" evidence="7">
    <location>
        <begin position="310"/>
        <end position="335"/>
    </location>
</feature>
<dbReference type="AlphaFoldDB" id="A0A1G9N156"/>
<dbReference type="GO" id="GO:0015109">
    <property type="term" value="F:chromate transmembrane transporter activity"/>
    <property type="evidence" value="ECO:0007669"/>
    <property type="project" value="InterPro"/>
</dbReference>
<evidence type="ECO:0000256" key="6">
    <source>
        <dbReference type="ARBA" id="ARBA00023136"/>
    </source>
</evidence>
<evidence type="ECO:0000313" key="9">
    <source>
        <dbReference type="Proteomes" id="UP000198510"/>
    </source>
</evidence>
<feature type="transmembrane region" description="Helical" evidence="7">
    <location>
        <begin position="275"/>
        <end position="298"/>
    </location>
</feature>
<protein>
    <submittedName>
        <fullName evidence="8">Chromate transporter</fullName>
    </submittedName>
</protein>
<organism evidence="8 9">
    <name type="scientific">Catalinimonas alkaloidigena</name>
    <dbReference type="NCBI Taxonomy" id="1075417"/>
    <lineage>
        <taxon>Bacteria</taxon>
        <taxon>Pseudomonadati</taxon>
        <taxon>Bacteroidota</taxon>
        <taxon>Cytophagia</taxon>
        <taxon>Cytophagales</taxon>
        <taxon>Catalimonadaceae</taxon>
        <taxon>Catalinimonas</taxon>
    </lineage>
</organism>
<feature type="transmembrane region" description="Helical" evidence="7">
    <location>
        <begin position="208"/>
        <end position="229"/>
    </location>
</feature>
<dbReference type="NCBIfam" id="TIGR00937">
    <property type="entry name" value="2A51"/>
    <property type="match status" value="1"/>
</dbReference>
<name>A0A1G9N156_9BACT</name>
<evidence type="ECO:0000256" key="1">
    <source>
        <dbReference type="ARBA" id="ARBA00004651"/>
    </source>
</evidence>
<feature type="transmembrane region" description="Helical" evidence="7">
    <location>
        <begin position="241"/>
        <end position="263"/>
    </location>
</feature>
<dbReference type="EMBL" id="FNFO01000008">
    <property type="protein sequence ID" value="SDL80123.1"/>
    <property type="molecule type" value="Genomic_DNA"/>
</dbReference>
<accession>A0A1G9N156</accession>
<sequence length="408" mass="45237">MGKTYLKTPRTLVPEMTTRRIRHYIFLRDVLILTATTFGGPQAHIALFIDMMVVRRRYLTEGELMELYALCQMLPGPTSTQTLTAIGFKIGGPRLAFLTLLVWILPASLFMTAAAVGISYLQVRSSSMEFTRFIHPIAVGFVSYAAYRIATRVIHTPVGFLLMAVAAVASYFVRSPWVFPGVLIVSGAITAIRYRNRHQREEKEPLRIEWANFVLFAGVFIGAAVLGAITRELPVRLFENFYRNGSLIFGGGQVLIPLMYTEFVEFKHYLSSEEFLSGFALVQALPGPVFSFCAYIGTLSMRDWGIWGELLGSLVAVTGIFLPGTFLIFFVIRFWTQLKRYRVVRASLDGIQAASAGLVVAAAVLLFDPIEGSLLNVGIIVVTFLLLFKTKLPAFAIIAAGLVAGFIF</sequence>
<keyword evidence="3" id="KW-1003">Cell membrane</keyword>
<evidence type="ECO:0000256" key="2">
    <source>
        <dbReference type="ARBA" id="ARBA00005262"/>
    </source>
</evidence>
<feature type="transmembrane region" description="Helical" evidence="7">
    <location>
        <begin position="130"/>
        <end position="147"/>
    </location>
</feature>
<dbReference type="InterPro" id="IPR014047">
    <property type="entry name" value="Chr_Tranpt_l_chain"/>
</dbReference>
<dbReference type="PANTHER" id="PTHR33567">
    <property type="entry name" value="CHROMATE ION TRANSPORTER (EUROFUNG)"/>
    <property type="match status" value="1"/>
</dbReference>
<dbReference type="Proteomes" id="UP000198510">
    <property type="component" value="Unassembled WGS sequence"/>
</dbReference>
<comment type="subcellular location">
    <subcellularLocation>
        <location evidence="1">Cell membrane</location>
        <topology evidence="1">Multi-pass membrane protein</topology>
    </subcellularLocation>
</comment>
<feature type="transmembrane region" description="Helical" evidence="7">
    <location>
        <begin position="379"/>
        <end position="407"/>
    </location>
</feature>
<evidence type="ECO:0000313" key="8">
    <source>
        <dbReference type="EMBL" id="SDL80123.1"/>
    </source>
</evidence>
<evidence type="ECO:0000256" key="4">
    <source>
        <dbReference type="ARBA" id="ARBA00022692"/>
    </source>
</evidence>
<proteinExistence type="inferred from homology"/>
<feature type="transmembrane region" description="Helical" evidence="7">
    <location>
        <begin position="95"/>
        <end position="118"/>
    </location>
</feature>
<keyword evidence="5 7" id="KW-1133">Transmembrane helix</keyword>
<feature type="transmembrane region" description="Helical" evidence="7">
    <location>
        <begin position="347"/>
        <end position="367"/>
    </location>
</feature>
<dbReference type="PIRSF" id="PIRSF004810">
    <property type="entry name" value="ChrA"/>
    <property type="match status" value="1"/>
</dbReference>
<comment type="similarity">
    <text evidence="2">Belongs to the chromate ion transporter (CHR) (TC 2.A.51) family.</text>
</comment>
<dbReference type="GO" id="GO:0005886">
    <property type="term" value="C:plasma membrane"/>
    <property type="evidence" value="ECO:0007669"/>
    <property type="project" value="UniProtKB-SubCell"/>
</dbReference>
<keyword evidence="4 7" id="KW-0812">Transmembrane</keyword>
<evidence type="ECO:0000256" key="3">
    <source>
        <dbReference type="ARBA" id="ARBA00022475"/>
    </source>
</evidence>
<dbReference type="Pfam" id="PF02417">
    <property type="entry name" value="Chromate_transp"/>
    <property type="match status" value="2"/>
</dbReference>
<reference evidence="8 9" key="1">
    <citation type="submission" date="2016-10" db="EMBL/GenBank/DDBJ databases">
        <authorList>
            <person name="de Groot N.N."/>
        </authorList>
    </citation>
    <scope>NUCLEOTIDE SEQUENCE [LARGE SCALE GENOMIC DNA]</scope>
    <source>
        <strain evidence="8 9">DSM 25186</strain>
    </source>
</reference>
<dbReference type="OrthoDB" id="9788907at2"/>
<keyword evidence="9" id="KW-1185">Reference proteome</keyword>
<dbReference type="RefSeq" id="WP_089685047.1">
    <property type="nucleotide sequence ID" value="NZ_FNFO01000008.1"/>
</dbReference>
<dbReference type="InterPro" id="IPR003370">
    <property type="entry name" value="Chromate_transpt"/>
</dbReference>
<keyword evidence="6 7" id="KW-0472">Membrane</keyword>
<evidence type="ECO:0000256" key="5">
    <source>
        <dbReference type="ARBA" id="ARBA00022989"/>
    </source>
</evidence>